<dbReference type="SUPFAM" id="SSF56784">
    <property type="entry name" value="HAD-like"/>
    <property type="match status" value="1"/>
</dbReference>
<dbReference type="PANTHER" id="PTHR43611:SF3">
    <property type="entry name" value="FLAVIN MONONUCLEOTIDE HYDROLASE 1, CHLOROPLATIC"/>
    <property type="match status" value="1"/>
</dbReference>
<protein>
    <submittedName>
        <fullName evidence="1">HAD-IA family hydrolase</fullName>
    </submittedName>
</protein>
<gene>
    <name evidence="1" type="ORF">ACFO3U_11595</name>
</gene>
<proteinExistence type="predicted"/>
<dbReference type="InterPro" id="IPR036412">
    <property type="entry name" value="HAD-like_sf"/>
</dbReference>
<sequence>MIIDTIIFDFGDIFINLDKPKVEEELRKIGLTEWTNTLNELNHQYEIGKISENKFLKGFQKQIPAVEIDVIKKAWNSVLADFPIYRLEFLEELTSKYRLFLLSNTDFTHIEEVKRKVGSEFHNRFLNCFEKVYYSFEMGMRKPDESIYQFVIENHQLNPKKTLFVDDKKENTDAAKKTGLLVWNLQVGKEDVIELQSFLNNNLW</sequence>
<dbReference type="SFLD" id="SFLDG01129">
    <property type="entry name" value="C1.5:_HAD__Beta-PGM__Phosphata"/>
    <property type="match status" value="1"/>
</dbReference>
<dbReference type="Pfam" id="PF00702">
    <property type="entry name" value="Hydrolase"/>
    <property type="match status" value="1"/>
</dbReference>
<organism evidence="1 2">
    <name type="scientific">Flavobacterium ponti</name>
    <dbReference type="NCBI Taxonomy" id="665133"/>
    <lineage>
        <taxon>Bacteria</taxon>
        <taxon>Pseudomonadati</taxon>
        <taxon>Bacteroidota</taxon>
        <taxon>Flavobacteriia</taxon>
        <taxon>Flavobacteriales</taxon>
        <taxon>Flavobacteriaceae</taxon>
        <taxon>Flavobacterium</taxon>
    </lineage>
</organism>
<dbReference type="InterPro" id="IPR023198">
    <property type="entry name" value="PGP-like_dom2"/>
</dbReference>
<dbReference type="InterPro" id="IPR006439">
    <property type="entry name" value="HAD-SF_hydro_IA"/>
</dbReference>
<accession>A0ABV9P6V2</accession>
<dbReference type="EMBL" id="JBHSGW010000026">
    <property type="protein sequence ID" value="MFC4740635.1"/>
    <property type="molecule type" value="Genomic_DNA"/>
</dbReference>
<dbReference type="NCBIfam" id="TIGR01509">
    <property type="entry name" value="HAD-SF-IA-v3"/>
    <property type="match status" value="1"/>
</dbReference>
<comment type="caution">
    <text evidence="1">The sequence shown here is derived from an EMBL/GenBank/DDBJ whole genome shotgun (WGS) entry which is preliminary data.</text>
</comment>
<dbReference type="RefSeq" id="WP_379742405.1">
    <property type="nucleotide sequence ID" value="NZ_JBHSGW010000026.1"/>
</dbReference>
<reference evidence="2" key="1">
    <citation type="journal article" date="2019" name="Int. J. Syst. Evol. Microbiol.">
        <title>The Global Catalogue of Microorganisms (GCM) 10K type strain sequencing project: providing services to taxonomists for standard genome sequencing and annotation.</title>
        <authorList>
            <consortium name="The Broad Institute Genomics Platform"/>
            <consortium name="The Broad Institute Genome Sequencing Center for Infectious Disease"/>
            <person name="Wu L."/>
            <person name="Ma J."/>
        </authorList>
    </citation>
    <scope>NUCLEOTIDE SEQUENCE [LARGE SCALE GENOMIC DNA]</scope>
    <source>
        <strain evidence="2">CCUG 50349</strain>
    </source>
</reference>
<name>A0ABV9P6V2_9FLAO</name>
<dbReference type="GO" id="GO:0016787">
    <property type="term" value="F:hydrolase activity"/>
    <property type="evidence" value="ECO:0007669"/>
    <property type="project" value="UniProtKB-KW"/>
</dbReference>
<keyword evidence="1" id="KW-0378">Hydrolase</keyword>
<evidence type="ECO:0000313" key="1">
    <source>
        <dbReference type="EMBL" id="MFC4740635.1"/>
    </source>
</evidence>
<dbReference type="SFLD" id="SFLDS00003">
    <property type="entry name" value="Haloacid_Dehalogenase"/>
    <property type="match status" value="1"/>
</dbReference>
<dbReference type="Gene3D" id="3.40.50.1000">
    <property type="entry name" value="HAD superfamily/HAD-like"/>
    <property type="match status" value="1"/>
</dbReference>
<dbReference type="PANTHER" id="PTHR43611">
    <property type="entry name" value="ALPHA-D-GLUCOSE 1-PHOSPHATE PHOSPHATASE"/>
    <property type="match status" value="1"/>
</dbReference>
<dbReference type="InterPro" id="IPR023214">
    <property type="entry name" value="HAD_sf"/>
</dbReference>
<dbReference type="Proteomes" id="UP001595885">
    <property type="component" value="Unassembled WGS sequence"/>
</dbReference>
<evidence type="ECO:0000313" key="2">
    <source>
        <dbReference type="Proteomes" id="UP001595885"/>
    </source>
</evidence>
<keyword evidence="2" id="KW-1185">Reference proteome</keyword>
<dbReference type="Gene3D" id="1.10.150.240">
    <property type="entry name" value="Putative phosphatase, domain 2"/>
    <property type="match status" value="1"/>
</dbReference>